<sequence length="86" mass="10178">MSIEHVDFVKIRLVNEVFLPFIDQGYLSLEELRMVQLWVPDYFLLKKKYPAKDIVSLYKRYLGFKRVSIMLEGMEVDLLAQPSSVH</sequence>
<organism evidence="1 2">
    <name type="scientific">Shewanella psychrophila</name>
    <dbReference type="NCBI Taxonomy" id="225848"/>
    <lineage>
        <taxon>Bacteria</taxon>
        <taxon>Pseudomonadati</taxon>
        <taxon>Pseudomonadota</taxon>
        <taxon>Gammaproteobacteria</taxon>
        <taxon>Alteromonadales</taxon>
        <taxon>Shewanellaceae</taxon>
        <taxon>Shewanella</taxon>
    </lineage>
</organism>
<evidence type="ECO:0000313" key="2">
    <source>
        <dbReference type="Proteomes" id="UP000189545"/>
    </source>
</evidence>
<dbReference type="AlphaFoldDB" id="A0A1S6HU79"/>
<protein>
    <submittedName>
        <fullName evidence="1">Uncharacterized protein</fullName>
    </submittedName>
</protein>
<gene>
    <name evidence="1" type="ORF">Sps_04001</name>
</gene>
<proteinExistence type="predicted"/>
<keyword evidence="2" id="KW-1185">Reference proteome</keyword>
<name>A0A1S6HU79_9GAMM</name>
<accession>A0A1S6HU79</accession>
<dbReference type="Proteomes" id="UP000189545">
    <property type="component" value="Chromosome"/>
</dbReference>
<reference evidence="1 2" key="1">
    <citation type="submission" date="2016-03" db="EMBL/GenBank/DDBJ databases">
        <title>Complete genome sequence of Shewanella psychrophila WP2, a deep sea bacterium isolated from west Pacific sediment.</title>
        <authorList>
            <person name="Xu G."/>
            <person name="Jian H."/>
        </authorList>
    </citation>
    <scope>NUCLEOTIDE SEQUENCE [LARGE SCALE GENOMIC DNA]</scope>
    <source>
        <strain evidence="1 2">WP2</strain>
    </source>
</reference>
<evidence type="ECO:0000313" key="1">
    <source>
        <dbReference type="EMBL" id="AQS39116.1"/>
    </source>
</evidence>
<dbReference type="KEGG" id="spsw:Sps_04001"/>
<dbReference type="RefSeq" id="WP_077754073.1">
    <property type="nucleotide sequence ID" value="NZ_CP014782.1"/>
</dbReference>
<dbReference type="EMBL" id="CP014782">
    <property type="protein sequence ID" value="AQS39116.1"/>
    <property type="molecule type" value="Genomic_DNA"/>
</dbReference>